<dbReference type="GO" id="GO:0005737">
    <property type="term" value="C:cytoplasm"/>
    <property type="evidence" value="ECO:0007669"/>
    <property type="project" value="UniProtKB-SubCell"/>
</dbReference>
<dbReference type="Gene3D" id="3.30.50.10">
    <property type="entry name" value="Erythroid Transcription Factor GATA-1, subunit A"/>
    <property type="match status" value="1"/>
</dbReference>
<evidence type="ECO:0000256" key="4">
    <source>
        <dbReference type="ARBA" id="ARBA00022771"/>
    </source>
</evidence>
<dbReference type="PRINTS" id="PR00398">
    <property type="entry name" value="STRDHORMONER"/>
</dbReference>
<dbReference type="Pfam" id="PF00105">
    <property type="entry name" value="zf-C4"/>
    <property type="match status" value="1"/>
</dbReference>
<feature type="domain" description="NR LBD" evidence="14">
    <location>
        <begin position="596"/>
        <end position="832"/>
    </location>
</feature>
<dbReference type="PROSITE" id="PS51843">
    <property type="entry name" value="NR_LBD"/>
    <property type="match status" value="1"/>
</dbReference>
<feature type="transmembrane region" description="Helical" evidence="12">
    <location>
        <begin position="224"/>
        <end position="242"/>
    </location>
</feature>
<dbReference type="GO" id="GO:0004879">
    <property type="term" value="F:nuclear receptor activity"/>
    <property type="evidence" value="ECO:0007669"/>
    <property type="project" value="TreeGrafter"/>
</dbReference>
<keyword evidence="5" id="KW-0862">Zinc</keyword>
<feature type="transmembrane region" description="Helical" evidence="12">
    <location>
        <begin position="343"/>
        <end position="363"/>
    </location>
</feature>
<dbReference type="Gene3D" id="1.10.565.10">
    <property type="entry name" value="Retinoid X Receptor"/>
    <property type="match status" value="1"/>
</dbReference>
<dbReference type="PROSITE" id="PS00031">
    <property type="entry name" value="NUCLEAR_REC_DBD_1"/>
    <property type="match status" value="1"/>
</dbReference>
<evidence type="ECO:0000256" key="2">
    <source>
        <dbReference type="ARBA" id="ARBA00005993"/>
    </source>
</evidence>
<keyword evidence="15" id="KW-1185">Reference proteome</keyword>
<dbReference type="SUPFAM" id="SSF48508">
    <property type="entry name" value="Nuclear receptor ligand-binding domain"/>
    <property type="match status" value="1"/>
</dbReference>
<dbReference type="SUPFAM" id="SSF103481">
    <property type="entry name" value="Multidrug resistance efflux transporter EmrE"/>
    <property type="match status" value="1"/>
</dbReference>
<evidence type="ECO:0000256" key="7">
    <source>
        <dbReference type="ARBA" id="ARBA00023125"/>
    </source>
</evidence>
<feature type="transmembrane region" description="Helical" evidence="12">
    <location>
        <begin position="193"/>
        <end position="212"/>
    </location>
</feature>
<feature type="compositionally biased region" description="Polar residues" evidence="11">
    <location>
        <begin position="485"/>
        <end position="495"/>
    </location>
</feature>
<protein>
    <submittedName>
        <fullName evidence="16">Nuclear receptor domain-containing protein</fullName>
    </submittedName>
</protein>
<evidence type="ECO:0000256" key="3">
    <source>
        <dbReference type="ARBA" id="ARBA00022723"/>
    </source>
</evidence>
<dbReference type="InterPro" id="IPR013088">
    <property type="entry name" value="Znf_NHR/GATA"/>
</dbReference>
<evidence type="ECO:0000313" key="15">
    <source>
        <dbReference type="Proteomes" id="UP000036681"/>
    </source>
</evidence>
<dbReference type="GO" id="GO:0030154">
    <property type="term" value="P:cell differentiation"/>
    <property type="evidence" value="ECO:0007669"/>
    <property type="project" value="TreeGrafter"/>
</dbReference>
<evidence type="ECO:0000256" key="5">
    <source>
        <dbReference type="ARBA" id="ARBA00022833"/>
    </source>
</evidence>
<dbReference type="InterPro" id="IPR001628">
    <property type="entry name" value="Znf_hrmn_rcpt"/>
</dbReference>
<dbReference type="GO" id="GO:0009755">
    <property type="term" value="P:hormone-mediated signaling pathway"/>
    <property type="evidence" value="ECO:0007669"/>
    <property type="project" value="TreeGrafter"/>
</dbReference>
<evidence type="ECO:0000259" key="13">
    <source>
        <dbReference type="PROSITE" id="PS51030"/>
    </source>
</evidence>
<evidence type="ECO:0000313" key="16">
    <source>
        <dbReference type="WBParaSite" id="ALUE_0000753001-mRNA-1"/>
    </source>
</evidence>
<evidence type="ECO:0000256" key="9">
    <source>
        <dbReference type="ARBA" id="ARBA00023170"/>
    </source>
</evidence>
<feature type="region of interest" description="Disordered" evidence="11">
    <location>
        <begin position="474"/>
        <end position="495"/>
    </location>
</feature>
<dbReference type="GO" id="GO:0008270">
    <property type="term" value="F:zinc ion binding"/>
    <property type="evidence" value="ECO:0007669"/>
    <property type="project" value="UniProtKB-KW"/>
</dbReference>
<keyword evidence="12" id="KW-0812">Transmembrane</keyword>
<sequence length="933" mass="102221">MARKAEEDWSLRGHLLGLILLFIVNLCWVGAAEISRFIFVDLNFKRPFLMAYVKLSMLTVYMARYFLDKRYGPDAYEQSGYQKLATSNDEDLNETELLTPSEYERVVGSEESDVEGTSKPRRVRFSKMCEVRRMPAGLAYEAFQARLPYSALSLACSRPLSRKFQYSCILPPLWIACTLSYQASLLFLSVSSVNLISASSSLMVLSFSAICLSSSSDRFTLTKLLLVLCNLIGVGLVSEYSLSLYGTSLALFSALCYALYLVYFSYCQNTGCDVDMNFMFGMVGVLTVTVYSPVLLLMHYTSIETLFPLPDRMQFLMLILNGIVGTVFSDFLWLQATKLTSPLAASISLSMCIPLSLLADTLFRSQPPSTIQLIAAVPVTLSFLGAALQHSTPVACVDLVLSDPVEDQSQMLVSGVPPRPVATLRRVSPTSIPLPSLSPSPLSGGGALSAFKPILPSTSDSFFVSALNSLIVPGDGEPSPDRSVAASSFDGSDRASNQNGTLLCQVCSDRASGFHYGVFACEGCKGFFRRSIQQKIQYRPCTKSQQCAIARNNRNRCQYCRLKKCIAVGMSRDAVRFGRVPKREKARLVEEMARASARSLIDALVAELEDEGAVLEACDAAFATLAHTVNTYASGNNYTTDIRCPLRSSGYLPTLKAVVEFSTSIPGFHLIFQQDRVQLLKGSVFQAVLLAMLPARFCASVASSFLMTGRVSGELGRFFTDSLIDFVQRFRQLALSERQLGLLCALAICYPEGISLQQPSLAHALHERLCWLLHSSLLATRGAASVHVVLTALTDLRTLHTLHQEKLQAIRFASIADSASVCSSVASSCDEGNYAKLDVSDSCLPSLDTPLPPGDSPQQRRYSSASVGVRESFCESQRERALSFVDRHRAIASLLEKPPSRCAPAAHLRTASFTYDMLPCDEQPLNLSVKKDV</sequence>
<evidence type="ECO:0000259" key="14">
    <source>
        <dbReference type="PROSITE" id="PS51843"/>
    </source>
</evidence>
<keyword evidence="12" id="KW-1133">Transmembrane helix</keyword>
<reference evidence="16" key="1">
    <citation type="submission" date="2023-03" db="UniProtKB">
        <authorList>
            <consortium name="WormBaseParasite"/>
        </authorList>
    </citation>
    <scope>IDENTIFICATION</scope>
</reference>
<dbReference type="SUPFAM" id="SSF57716">
    <property type="entry name" value="Glucocorticoid receptor-like (DNA-binding domain)"/>
    <property type="match status" value="1"/>
</dbReference>
<evidence type="ECO:0000256" key="12">
    <source>
        <dbReference type="SAM" id="Phobius"/>
    </source>
</evidence>
<dbReference type="AlphaFoldDB" id="A0A9J2PC44"/>
<feature type="transmembrane region" description="Helical" evidence="12">
    <location>
        <begin position="168"/>
        <end position="187"/>
    </location>
</feature>
<comment type="subcellular location">
    <subcellularLocation>
        <location evidence="1">Cytoplasm</location>
    </subcellularLocation>
</comment>
<dbReference type="InterPro" id="IPR035500">
    <property type="entry name" value="NHR-like_dom_sf"/>
</dbReference>
<evidence type="ECO:0000256" key="11">
    <source>
        <dbReference type="SAM" id="MobiDB-lite"/>
    </source>
</evidence>
<dbReference type="PANTHER" id="PTHR24082:SF334">
    <property type="entry name" value="NUCLEAR HORMONE RECEPTOR FAMILY MEMBER NHR-85"/>
    <property type="match status" value="1"/>
</dbReference>
<dbReference type="PRINTS" id="PR00047">
    <property type="entry name" value="STROIDFINGER"/>
</dbReference>
<dbReference type="InterPro" id="IPR001723">
    <property type="entry name" value="Nuclear_hrmn_rcpt"/>
</dbReference>
<name>A0A9J2PC44_ASCLU</name>
<dbReference type="GO" id="GO:0000122">
    <property type="term" value="P:negative regulation of transcription by RNA polymerase II"/>
    <property type="evidence" value="ECO:0007669"/>
    <property type="project" value="TreeGrafter"/>
</dbReference>
<dbReference type="WBParaSite" id="ALUE_0000753001-mRNA-1">
    <property type="protein sequence ID" value="ALUE_0000753001-mRNA-1"/>
    <property type="gene ID" value="ALUE_0000753001"/>
</dbReference>
<dbReference type="FunFam" id="3.30.50.10:FF:000013">
    <property type="entry name" value="Nuclear receptor subfamily 1 group D member 2"/>
    <property type="match status" value="1"/>
</dbReference>
<feature type="transmembrane region" description="Helical" evidence="12">
    <location>
        <begin position="278"/>
        <end position="301"/>
    </location>
</feature>
<dbReference type="SMART" id="SM00399">
    <property type="entry name" value="ZnF_C4"/>
    <property type="match status" value="1"/>
</dbReference>
<evidence type="ECO:0000256" key="6">
    <source>
        <dbReference type="ARBA" id="ARBA00023015"/>
    </source>
</evidence>
<keyword evidence="3" id="KW-0479">Metal-binding</keyword>
<comment type="similarity">
    <text evidence="2">Belongs to the nuclear hormone receptor family.</text>
</comment>
<feature type="transmembrane region" description="Helical" evidence="12">
    <location>
        <begin position="51"/>
        <end position="67"/>
    </location>
</feature>
<keyword evidence="8" id="KW-0804">Transcription</keyword>
<evidence type="ECO:0000256" key="1">
    <source>
        <dbReference type="ARBA" id="ARBA00004496"/>
    </source>
</evidence>
<keyword evidence="10" id="KW-0539">Nucleus</keyword>
<feature type="domain" description="Nuclear receptor" evidence="13">
    <location>
        <begin position="501"/>
        <end position="577"/>
    </location>
</feature>
<dbReference type="CDD" id="cd07166">
    <property type="entry name" value="NR_DBD_REV_ERB"/>
    <property type="match status" value="1"/>
</dbReference>
<dbReference type="PANTHER" id="PTHR24082">
    <property type="entry name" value="NUCLEAR HORMONE RECEPTOR"/>
    <property type="match status" value="1"/>
</dbReference>
<keyword evidence="9" id="KW-0675">Receptor</keyword>
<dbReference type="GO" id="GO:0045944">
    <property type="term" value="P:positive regulation of transcription by RNA polymerase II"/>
    <property type="evidence" value="ECO:0007669"/>
    <property type="project" value="TreeGrafter"/>
</dbReference>
<evidence type="ECO:0000256" key="8">
    <source>
        <dbReference type="ARBA" id="ARBA00023163"/>
    </source>
</evidence>
<evidence type="ECO:0000256" key="10">
    <source>
        <dbReference type="ARBA" id="ARBA00023242"/>
    </source>
</evidence>
<dbReference type="GO" id="GO:0000978">
    <property type="term" value="F:RNA polymerase II cis-regulatory region sequence-specific DNA binding"/>
    <property type="evidence" value="ECO:0007669"/>
    <property type="project" value="TreeGrafter"/>
</dbReference>
<dbReference type="InterPro" id="IPR050234">
    <property type="entry name" value="Nuclear_hormone_rcpt_NR1"/>
</dbReference>
<feature type="transmembrane region" description="Helical" evidence="12">
    <location>
        <begin position="248"/>
        <end position="266"/>
    </location>
</feature>
<keyword evidence="4" id="KW-0863">Zinc-finger</keyword>
<feature type="transmembrane region" description="Helical" evidence="12">
    <location>
        <begin position="313"/>
        <end position="334"/>
    </location>
</feature>
<keyword evidence="6" id="KW-0805">Transcription regulation</keyword>
<keyword evidence="7" id="KW-0238">DNA-binding</keyword>
<dbReference type="InterPro" id="IPR037185">
    <property type="entry name" value="EmrE-like"/>
</dbReference>
<dbReference type="SMART" id="SM00430">
    <property type="entry name" value="HOLI"/>
    <property type="match status" value="1"/>
</dbReference>
<dbReference type="InterPro" id="IPR000536">
    <property type="entry name" value="Nucl_hrmn_rcpt_lig-bd"/>
</dbReference>
<organism evidence="15 16">
    <name type="scientific">Ascaris lumbricoides</name>
    <name type="common">Giant roundworm</name>
    <dbReference type="NCBI Taxonomy" id="6252"/>
    <lineage>
        <taxon>Eukaryota</taxon>
        <taxon>Metazoa</taxon>
        <taxon>Ecdysozoa</taxon>
        <taxon>Nematoda</taxon>
        <taxon>Chromadorea</taxon>
        <taxon>Rhabditida</taxon>
        <taxon>Spirurina</taxon>
        <taxon>Ascaridomorpha</taxon>
        <taxon>Ascaridoidea</taxon>
        <taxon>Ascarididae</taxon>
        <taxon>Ascaris</taxon>
    </lineage>
</organism>
<accession>A0A9J2PC44</accession>
<keyword evidence="12" id="KW-0472">Membrane</keyword>
<dbReference type="PROSITE" id="PS51030">
    <property type="entry name" value="NUCLEAR_REC_DBD_2"/>
    <property type="match status" value="1"/>
</dbReference>
<proteinExistence type="inferred from homology"/>
<dbReference type="Proteomes" id="UP000036681">
    <property type="component" value="Unplaced"/>
</dbReference>
<feature type="transmembrane region" description="Helical" evidence="12">
    <location>
        <begin position="12"/>
        <end position="31"/>
    </location>
</feature>